<dbReference type="AlphaFoldDB" id="A0A2J7QZS2"/>
<reference evidence="17 18" key="1">
    <citation type="submission" date="2017-12" db="EMBL/GenBank/DDBJ databases">
        <title>Hemimetabolous genomes reveal molecular basis of termite eusociality.</title>
        <authorList>
            <person name="Harrison M.C."/>
            <person name="Jongepier E."/>
            <person name="Robertson H.M."/>
            <person name="Arning N."/>
            <person name="Bitard-Feildel T."/>
            <person name="Chao H."/>
            <person name="Childers C.P."/>
            <person name="Dinh H."/>
            <person name="Doddapaneni H."/>
            <person name="Dugan S."/>
            <person name="Gowin J."/>
            <person name="Greiner C."/>
            <person name="Han Y."/>
            <person name="Hu H."/>
            <person name="Hughes D.S.T."/>
            <person name="Huylmans A.-K."/>
            <person name="Kemena C."/>
            <person name="Kremer L.P.M."/>
            <person name="Lee S.L."/>
            <person name="Lopez-Ezquerra A."/>
            <person name="Mallet L."/>
            <person name="Monroy-Kuhn J.M."/>
            <person name="Moser A."/>
            <person name="Murali S.C."/>
            <person name="Muzny D.M."/>
            <person name="Otani S."/>
            <person name="Piulachs M.-D."/>
            <person name="Poelchau M."/>
            <person name="Qu J."/>
            <person name="Schaub F."/>
            <person name="Wada-Katsumata A."/>
            <person name="Worley K.C."/>
            <person name="Xie Q."/>
            <person name="Ylla G."/>
            <person name="Poulsen M."/>
            <person name="Gibbs R.A."/>
            <person name="Schal C."/>
            <person name="Richards S."/>
            <person name="Belles X."/>
            <person name="Korb J."/>
            <person name="Bornberg-Bauer E."/>
        </authorList>
    </citation>
    <scope>NUCLEOTIDE SEQUENCE [LARGE SCALE GENOMIC DNA]</scope>
    <source>
        <tissue evidence="17">Whole body</tissue>
    </source>
</reference>
<dbReference type="PANTHER" id="PTHR24300">
    <property type="entry name" value="CYTOCHROME P450 508A4-RELATED"/>
    <property type="match status" value="1"/>
</dbReference>
<name>A0A2J7QZS2_9NEOP</name>
<evidence type="ECO:0000256" key="13">
    <source>
        <dbReference type="ARBA" id="ARBA00023136"/>
    </source>
</evidence>
<sequence length="506" mass="58764">MAPVLLLIVFCLTLLLLYIFSKQRPPNFPPGPPRLPVWGSYWLLLLNNFKFTHIGFHKLAQKYNTKVLGLYLGSFPTVVVNDYENIREVLTRPEFQGRVKMFVTDVRTYNKNLGIIFTDDVFWEQQRRFSLRHMRDFGFGRRFAELESIAKEEIQDMLDLLNGRREDKEIFSDGFALVPDLFHSVFYNALWFIIAGQRFPTKEHDKLRYFTRQALRFQKSIDVTGNAIAQTPWIRHFAPYYSGYKDLMESTANLLKNMEEAVTEHKATYSEDYTRDFIDVYLKEMKKHENAQEPSTFSEEQLHVTGIDYLFPASTTVTATLNFAMAFLINYPDVQTKMQEELDVVIGRDRLPTLDDRTRLPYNEAFLREVMRKETLVPLSVAHRAIEDTELGGYSISKDTVVMVNLWSFHKDPNFWGDPEVFRPERFLNAKGELLKKDFSLPFGAGKRLCAGETFARQFMFLVLSALVQNFTVKGTPGKALPTTEADLPGIIVTKKDMWIRLEPRA</sequence>
<keyword evidence="18" id="KW-1185">Reference proteome</keyword>
<evidence type="ECO:0000313" key="18">
    <source>
        <dbReference type="Proteomes" id="UP000235965"/>
    </source>
</evidence>
<dbReference type="EMBL" id="NEVH01009067">
    <property type="protein sequence ID" value="PNF34089.1"/>
    <property type="molecule type" value="Genomic_DNA"/>
</dbReference>
<keyword evidence="11 14" id="KW-0408">Iron</keyword>
<keyword evidence="8" id="KW-0256">Endoplasmic reticulum</keyword>
<comment type="subcellular location">
    <subcellularLocation>
        <location evidence="4">Endoplasmic reticulum membrane</location>
        <topology evidence="4">Peripheral membrane protein</topology>
    </subcellularLocation>
    <subcellularLocation>
        <location evidence="3">Microsome membrane</location>
        <topology evidence="3">Peripheral membrane protein</topology>
    </subcellularLocation>
</comment>
<comment type="function">
    <text evidence="2">May be involved in the metabolism of insect hormones and in the breakdown of synthetic insecticides.</text>
</comment>
<dbReference type="GO" id="GO:0005789">
    <property type="term" value="C:endoplasmic reticulum membrane"/>
    <property type="evidence" value="ECO:0007669"/>
    <property type="project" value="UniProtKB-SubCell"/>
</dbReference>
<keyword evidence="13" id="KW-0472">Membrane</keyword>
<dbReference type="SUPFAM" id="SSF48264">
    <property type="entry name" value="Cytochrome P450"/>
    <property type="match status" value="1"/>
</dbReference>
<dbReference type="PANTHER" id="PTHR24300:SF376">
    <property type="entry name" value="CYTOCHROME P450 15A1"/>
    <property type="match status" value="1"/>
</dbReference>
<keyword evidence="12 15" id="KW-0503">Monooxygenase</keyword>
<organism evidence="17 18">
    <name type="scientific">Cryptotermes secundus</name>
    <dbReference type="NCBI Taxonomy" id="105785"/>
    <lineage>
        <taxon>Eukaryota</taxon>
        <taxon>Metazoa</taxon>
        <taxon>Ecdysozoa</taxon>
        <taxon>Arthropoda</taxon>
        <taxon>Hexapoda</taxon>
        <taxon>Insecta</taxon>
        <taxon>Pterygota</taxon>
        <taxon>Neoptera</taxon>
        <taxon>Polyneoptera</taxon>
        <taxon>Dictyoptera</taxon>
        <taxon>Blattodea</taxon>
        <taxon>Blattoidea</taxon>
        <taxon>Termitoidae</taxon>
        <taxon>Kalotermitidae</taxon>
        <taxon>Cryptotermitinae</taxon>
        <taxon>Cryptotermes</taxon>
    </lineage>
</organism>
<dbReference type="PROSITE" id="PS00086">
    <property type="entry name" value="CYTOCHROME_P450"/>
    <property type="match status" value="1"/>
</dbReference>
<evidence type="ECO:0000256" key="10">
    <source>
        <dbReference type="ARBA" id="ARBA00023002"/>
    </source>
</evidence>
<dbReference type="GO" id="GO:0006805">
    <property type="term" value="P:xenobiotic metabolic process"/>
    <property type="evidence" value="ECO:0007669"/>
    <property type="project" value="TreeGrafter"/>
</dbReference>
<dbReference type="PRINTS" id="PR00385">
    <property type="entry name" value="P450"/>
</dbReference>
<dbReference type="GO" id="GO:0020037">
    <property type="term" value="F:heme binding"/>
    <property type="evidence" value="ECO:0007669"/>
    <property type="project" value="InterPro"/>
</dbReference>
<dbReference type="Pfam" id="PF00067">
    <property type="entry name" value="p450"/>
    <property type="match status" value="1"/>
</dbReference>
<keyword evidence="6 14" id="KW-0349">Heme</keyword>
<evidence type="ECO:0000256" key="2">
    <source>
        <dbReference type="ARBA" id="ARBA00003690"/>
    </source>
</evidence>
<comment type="caution">
    <text evidence="17">The sequence shown here is derived from an EMBL/GenBank/DDBJ whole genome shotgun (WGS) entry which is preliminary data.</text>
</comment>
<dbReference type="Gene3D" id="1.10.630.10">
    <property type="entry name" value="Cytochrome P450"/>
    <property type="match status" value="1"/>
</dbReference>
<evidence type="ECO:0000256" key="16">
    <source>
        <dbReference type="SAM" id="SignalP"/>
    </source>
</evidence>
<feature type="signal peptide" evidence="16">
    <location>
        <begin position="1"/>
        <end position="21"/>
    </location>
</feature>
<dbReference type="GO" id="GO:0006082">
    <property type="term" value="P:organic acid metabolic process"/>
    <property type="evidence" value="ECO:0007669"/>
    <property type="project" value="TreeGrafter"/>
</dbReference>
<feature type="chain" id="PRO_5036318342" evidence="16">
    <location>
        <begin position="22"/>
        <end position="506"/>
    </location>
</feature>
<keyword evidence="7 14" id="KW-0479">Metal-binding</keyword>
<evidence type="ECO:0000256" key="9">
    <source>
        <dbReference type="ARBA" id="ARBA00022848"/>
    </source>
</evidence>
<dbReference type="InterPro" id="IPR001128">
    <property type="entry name" value="Cyt_P450"/>
</dbReference>
<dbReference type="GO" id="GO:0016712">
    <property type="term" value="F:oxidoreductase activity, acting on paired donors, with incorporation or reduction of molecular oxygen, reduced flavin or flavoprotein as one donor, and incorporation of one atom of oxygen"/>
    <property type="evidence" value="ECO:0007669"/>
    <property type="project" value="TreeGrafter"/>
</dbReference>
<keyword evidence="16" id="KW-0732">Signal</keyword>
<gene>
    <name evidence="17" type="primary">Cyp304a1_2</name>
    <name evidence="17" type="ORF">B7P43_G01140</name>
</gene>
<accession>A0A2J7QZS2</accession>
<dbReference type="PRINTS" id="PR00463">
    <property type="entry name" value="EP450I"/>
</dbReference>
<dbReference type="InterPro" id="IPR036396">
    <property type="entry name" value="Cyt_P450_sf"/>
</dbReference>
<dbReference type="InterPro" id="IPR017972">
    <property type="entry name" value="Cyt_P450_CS"/>
</dbReference>
<keyword evidence="9" id="KW-0492">Microsome</keyword>
<dbReference type="CDD" id="cd20651">
    <property type="entry name" value="CYP15A1-like"/>
    <property type="match status" value="1"/>
</dbReference>
<proteinExistence type="inferred from homology"/>
<dbReference type="GO" id="GO:0005506">
    <property type="term" value="F:iron ion binding"/>
    <property type="evidence" value="ECO:0007669"/>
    <property type="project" value="InterPro"/>
</dbReference>
<evidence type="ECO:0000256" key="6">
    <source>
        <dbReference type="ARBA" id="ARBA00022617"/>
    </source>
</evidence>
<evidence type="ECO:0000256" key="4">
    <source>
        <dbReference type="ARBA" id="ARBA00004406"/>
    </source>
</evidence>
<evidence type="ECO:0000313" key="17">
    <source>
        <dbReference type="EMBL" id="PNF34089.1"/>
    </source>
</evidence>
<dbReference type="FunFam" id="1.10.630.10:FF:000238">
    <property type="entry name" value="Cytochrome P450 2A6"/>
    <property type="match status" value="1"/>
</dbReference>
<evidence type="ECO:0000256" key="1">
    <source>
        <dbReference type="ARBA" id="ARBA00001971"/>
    </source>
</evidence>
<dbReference type="EMBL" id="NEVH01009067">
    <property type="protein sequence ID" value="PNF34090.1"/>
    <property type="molecule type" value="Genomic_DNA"/>
</dbReference>
<evidence type="ECO:0000256" key="5">
    <source>
        <dbReference type="ARBA" id="ARBA00010617"/>
    </source>
</evidence>
<protein>
    <submittedName>
        <fullName evidence="17">Putative cytochrome P450 304a1</fullName>
    </submittedName>
</protein>
<dbReference type="OrthoDB" id="1103324at2759"/>
<evidence type="ECO:0000256" key="11">
    <source>
        <dbReference type="ARBA" id="ARBA00023004"/>
    </source>
</evidence>
<dbReference type="GO" id="GO:0008395">
    <property type="term" value="F:steroid hydroxylase activity"/>
    <property type="evidence" value="ECO:0007669"/>
    <property type="project" value="TreeGrafter"/>
</dbReference>
<keyword evidence="10 15" id="KW-0560">Oxidoreductase</keyword>
<dbReference type="STRING" id="105785.A0A2J7QZS2"/>
<feature type="binding site" description="axial binding residue" evidence="14">
    <location>
        <position position="450"/>
    </location>
    <ligand>
        <name>heme</name>
        <dbReference type="ChEBI" id="CHEBI:30413"/>
    </ligand>
    <ligandPart>
        <name>Fe</name>
        <dbReference type="ChEBI" id="CHEBI:18248"/>
    </ligandPart>
</feature>
<dbReference type="InterPro" id="IPR050182">
    <property type="entry name" value="Cytochrome_P450_fam2"/>
</dbReference>
<comment type="cofactor">
    <cofactor evidence="1 14">
        <name>heme</name>
        <dbReference type="ChEBI" id="CHEBI:30413"/>
    </cofactor>
</comment>
<evidence type="ECO:0000256" key="7">
    <source>
        <dbReference type="ARBA" id="ARBA00022723"/>
    </source>
</evidence>
<evidence type="ECO:0000256" key="12">
    <source>
        <dbReference type="ARBA" id="ARBA00023033"/>
    </source>
</evidence>
<evidence type="ECO:0000256" key="8">
    <source>
        <dbReference type="ARBA" id="ARBA00022824"/>
    </source>
</evidence>
<evidence type="ECO:0000256" key="14">
    <source>
        <dbReference type="PIRSR" id="PIRSR602401-1"/>
    </source>
</evidence>
<comment type="similarity">
    <text evidence="5 15">Belongs to the cytochrome P450 family.</text>
</comment>
<evidence type="ECO:0000256" key="15">
    <source>
        <dbReference type="RuleBase" id="RU000461"/>
    </source>
</evidence>
<dbReference type="InParanoid" id="A0A2J7QZS2"/>
<dbReference type="Proteomes" id="UP000235965">
    <property type="component" value="Unassembled WGS sequence"/>
</dbReference>
<dbReference type="InterPro" id="IPR002401">
    <property type="entry name" value="Cyt_P450_E_grp-I"/>
</dbReference>
<evidence type="ECO:0000256" key="3">
    <source>
        <dbReference type="ARBA" id="ARBA00004174"/>
    </source>
</evidence>